<accession>A0AAI9E868</accession>
<proteinExistence type="inferred from homology"/>
<name>A0AAI9E868_9PEZI</name>
<evidence type="ECO:0000256" key="5">
    <source>
        <dbReference type="ARBA" id="ARBA00038359"/>
    </source>
</evidence>
<dbReference type="AlphaFoldDB" id="A0AAI9E868"/>
<evidence type="ECO:0000256" key="4">
    <source>
        <dbReference type="ARBA" id="ARBA00023136"/>
    </source>
</evidence>
<dbReference type="PANTHER" id="PTHR33048:SF124">
    <property type="entry name" value="INTEGRAL MEMBRANE PROTEIN"/>
    <property type="match status" value="1"/>
</dbReference>
<dbReference type="InterPro" id="IPR049326">
    <property type="entry name" value="Rhodopsin_dom_fungi"/>
</dbReference>
<feature type="transmembrane region" description="Helical" evidence="7">
    <location>
        <begin position="141"/>
        <end position="163"/>
    </location>
</feature>
<feature type="transmembrane region" description="Helical" evidence="7">
    <location>
        <begin position="63"/>
        <end position="85"/>
    </location>
</feature>
<dbReference type="GO" id="GO:0016020">
    <property type="term" value="C:membrane"/>
    <property type="evidence" value="ECO:0007669"/>
    <property type="project" value="UniProtKB-SubCell"/>
</dbReference>
<evidence type="ECO:0000256" key="2">
    <source>
        <dbReference type="ARBA" id="ARBA00022692"/>
    </source>
</evidence>
<evidence type="ECO:0000256" key="1">
    <source>
        <dbReference type="ARBA" id="ARBA00004141"/>
    </source>
</evidence>
<keyword evidence="2 7" id="KW-0812">Transmembrane</keyword>
<evidence type="ECO:0000256" key="3">
    <source>
        <dbReference type="ARBA" id="ARBA00022989"/>
    </source>
</evidence>
<comment type="caution">
    <text evidence="9">The sequence shown here is derived from an EMBL/GenBank/DDBJ whole genome shotgun (WGS) entry which is preliminary data.</text>
</comment>
<evidence type="ECO:0000259" key="8">
    <source>
        <dbReference type="Pfam" id="PF20684"/>
    </source>
</evidence>
<comment type="subcellular location">
    <subcellularLocation>
        <location evidence="1">Membrane</location>
        <topology evidence="1">Multi-pass membrane protein</topology>
    </subcellularLocation>
</comment>
<dbReference type="PANTHER" id="PTHR33048">
    <property type="entry name" value="PTH11-LIKE INTEGRAL MEMBRANE PROTEIN (AFU_ORTHOLOGUE AFUA_5G11245)"/>
    <property type="match status" value="1"/>
</dbReference>
<evidence type="ECO:0000256" key="6">
    <source>
        <dbReference type="SAM" id="MobiDB-lite"/>
    </source>
</evidence>
<feature type="region of interest" description="Disordered" evidence="6">
    <location>
        <begin position="368"/>
        <end position="423"/>
    </location>
</feature>
<sequence>MATSCVPASTVLSGYTQNFADPMSKHNTAGIVISVVGMVITTLFMLLRLYTKAFLAHIFGIDDVALTIAWMMSIALQIMVVYLWAEKTIGVHMWDLCIQQANSSILLISVCSILYIPLMALAKFSLLLFYRKLSMDRWFKYSVYGVMAFVISYSIALAFSLIFACTPLERNWDITITAGSCVNKGRIYLATAGLNAATDVILLILPTPMIWQLSVPLVQKIGLACIFGIGSLTLITSLVRLSLLPPMVSALDTTWAISTPAIWICVEANLVIICGCLPILRLFFRHVAPRLIGEYPETTASKPSSRGKRPIHSVAELSILDGAQRRSAASKQYGRLNEWNEIWERDLGGDADSEICTVDSTGRVVAVNKSSKSPSGSASKHKKRPNAPIWCGGQVESAPRSPGPSYVVGRNDDGRYSLRPSAA</sequence>
<dbReference type="Pfam" id="PF20684">
    <property type="entry name" value="Fung_rhodopsin"/>
    <property type="match status" value="1"/>
</dbReference>
<feature type="transmembrane region" description="Helical" evidence="7">
    <location>
        <begin position="187"/>
        <end position="205"/>
    </location>
</feature>
<organism evidence="9 10">
    <name type="scientific">Lecanosticta acicola</name>
    <dbReference type="NCBI Taxonomy" id="111012"/>
    <lineage>
        <taxon>Eukaryota</taxon>
        <taxon>Fungi</taxon>
        <taxon>Dikarya</taxon>
        <taxon>Ascomycota</taxon>
        <taxon>Pezizomycotina</taxon>
        <taxon>Dothideomycetes</taxon>
        <taxon>Dothideomycetidae</taxon>
        <taxon>Mycosphaerellales</taxon>
        <taxon>Mycosphaerellaceae</taxon>
        <taxon>Lecanosticta</taxon>
    </lineage>
</organism>
<feature type="compositionally biased region" description="Low complexity" evidence="6">
    <location>
        <begin position="369"/>
        <end position="378"/>
    </location>
</feature>
<gene>
    <name evidence="9" type="ORF">LECACI_7A001688</name>
</gene>
<evidence type="ECO:0000256" key="7">
    <source>
        <dbReference type="SAM" id="Phobius"/>
    </source>
</evidence>
<feature type="transmembrane region" description="Helical" evidence="7">
    <location>
        <begin position="29"/>
        <end position="51"/>
    </location>
</feature>
<feature type="transmembrane region" description="Helical" evidence="7">
    <location>
        <begin position="105"/>
        <end position="129"/>
    </location>
</feature>
<dbReference type="InterPro" id="IPR052337">
    <property type="entry name" value="SAT4-like"/>
</dbReference>
<reference evidence="9" key="1">
    <citation type="submission" date="2023-11" db="EMBL/GenBank/DDBJ databases">
        <authorList>
            <person name="Alioto T."/>
            <person name="Alioto T."/>
            <person name="Gomez Garrido J."/>
        </authorList>
    </citation>
    <scope>NUCLEOTIDE SEQUENCE</scope>
</reference>
<keyword evidence="10" id="KW-1185">Reference proteome</keyword>
<evidence type="ECO:0000313" key="9">
    <source>
        <dbReference type="EMBL" id="CAK3852960.1"/>
    </source>
</evidence>
<evidence type="ECO:0000313" key="10">
    <source>
        <dbReference type="Proteomes" id="UP001296104"/>
    </source>
</evidence>
<comment type="similarity">
    <text evidence="5">Belongs to the SAT4 family.</text>
</comment>
<feature type="transmembrane region" description="Helical" evidence="7">
    <location>
        <begin position="217"/>
        <end position="241"/>
    </location>
</feature>
<feature type="domain" description="Rhodopsin" evidence="8">
    <location>
        <begin position="47"/>
        <end position="285"/>
    </location>
</feature>
<dbReference type="Proteomes" id="UP001296104">
    <property type="component" value="Unassembled WGS sequence"/>
</dbReference>
<keyword evidence="4 7" id="KW-0472">Membrane</keyword>
<dbReference type="EMBL" id="CAVMBE010000007">
    <property type="protein sequence ID" value="CAK3852960.1"/>
    <property type="molecule type" value="Genomic_DNA"/>
</dbReference>
<keyword evidence="3 7" id="KW-1133">Transmembrane helix</keyword>
<protein>
    <submittedName>
        <fullName evidence="9">Integral membrane</fullName>
    </submittedName>
</protein>
<feature type="transmembrane region" description="Helical" evidence="7">
    <location>
        <begin position="261"/>
        <end position="284"/>
    </location>
</feature>